<dbReference type="InterPro" id="IPR012337">
    <property type="entry name" value="RNaseH-like_sf"/>
</dbReference>
<reference evidence="7" key="1">
    <citation type="submission" date="2022-07" db="EMBL/GenBank/DDBJ databases">
        <title>Genome Sequence of Xylaria arbuscula.</title>
        <authorList>
            <person name="Buettner E."/>
        </authorList>
    </citation>
    <scope>NUCLEOTIDE SEQUENCE</scope>
    <source>
        <strain evidence="7">VT107</strain>
    </source>
</reference>
<evidence type="ECO:0000256" key="4">
    <source>
        <dbReference type="ARBA" id="ARBA00023128"/>
    </source>
</evidence>
<dbReference type="Pfam" id="PF22936">
    <property type="entry name" value="Pol_BBD"/>
    <property type="match status" value="1"/>
</dbReference>
<dbReference type="GO" id="GO:0004190">
    <property type="term" value="F:aspartic-type endopeptidase activity"/>
    <property type="evidence" value="ECO:0007669"/>
    <property type="project" value="UniProtKB-KW"/>
</dbReference>
<dbReference type="SUPFAM" id="SSF56672">
    <property type="entry name" value="DNA/RNA polymerases"/>
    <property type="match status" value="1"/>
</dbReference>
<keyword evidence="8" id="KW-1185">Reference proteome</keyword>
<comment type="caution">
    <text evidence="7">The sequence shown here is derived from an EMBL/GenBank/DDBJ whole genome shotgun (WGS) entry which is preliminary data.</text>
</comment>
<dbReference type="PANTHER" id="PTHR11439:SF438">
    <property type="entry name" value="REVERSE TRANSCRIPTASE TY1_COPIA-TYPE DOMAIN-CONTAINING PROTEIN"/>
    <property type="match status" value="1"/>
</dbReference>
<evidence type="ECO:0000256" key="2">
    <source>
        <dbReference type="ARBA" id="ARBA00022750"/>
    </source>
</evidence>
<dbReference type="InterPro" id="IPR057670">
    <property type="entry name" value="SH3_retrovirus"/>
</dbReference>
<dbReference type="InterPro" id="IPR025724">
    <property type="entry name" value="GAG-pre-integrase_dom"/>
</dbReference>
<dbReference type="GO" id="GO:0015074">
    <property type="term" value="P:DNA integration"/>
    <property type="evidence" value="ECO:0007669"/>
    <property type="project" value="InterPro"/>
</dbReference>
<dbReference type="GO" id="GO:0005739">
    <property type="term" value="C:mitochondrion"/>
    <property type="evidence" value="ECO:0007669"/>
    <property type="project" value="UniProtKB-SubCell"/>
</dbReference>
<gene>
    <name evidence="7" type="ORF">NPX13_g9817</name>
</gene>
<dbReference type="InterPro" id="IPR054722">
    <property type="entry name" value="PolX-like_BBD"/>
</dbReference>
<evidence type="ECO:0000256" key="1">
    <source>
        <dbReference type="ARBA" id="ARBA00004173"/>
    </source>
</evidence>
<dbReference type="InterPro" id="IPR013103">
    <property type="entry name" value="RVT_2"/>
</dbReference>
<evidence type="ECO:0000313" key="8">
    <source>
        <dbReference type="Proteomes" id="UP001148614"/>
    </source>
</evidence>
<evidence type="ECO:0000256" key="5">
    <source>
        <dbReference type="SAM" id="MobiDB-lite"/>
    </source>
</evidence>
<keyword evidence="2" id="KW-0064">Aspartyl protease</keyword>
<keyword evidence="3" id="KW-0694">RNA-binding</keyword>
<feature type="region of interest" description="Disordered" evidence="5">
    <location>
        <begin position="253"/>
        <end position="308"/>
    </location>
</feature>
<feature type="compositionally biased region" description="Basic and acidic residues" evidence="5">
    <location>
        <begin position="273"/>
        <end position="284"/>
    </location>
</feature>
<keyword evidence="4" id="KW-0496">Mitochondrion</keyword>
<dbReference type="CDD" id="cd09272">
    <property type="entry name" value="RNase_HI_RT_Ty1"/>
    <property type="match status" value="1"/>
</dbReference>
<proteinExistence type="predicted"/>
<name>A0A9W8N5Z6_9PEZI</name>
<dbReference type="Pfam" id="PF25597">
    <property type="entry name" value="SH3_retrovirus"/>
    <property type="match status" value="1"/>
</dbReference>
<dbReference type="InterPro" id="IPR001584">
    <property type="entry name" value="Integrase_cat-core"/>
</dbReference>
<dbReference type="PANTHER" id="PTHR11439">
    <property type="entry name" value="GAG-POL-RELATED RETROTRANSPOSON"/>
    <property type="match status" value="1"/>
</dbReference>
<evidence type="ECO:0000313" key="7">
    <source>
        <dbReference type="EMBL" id="KAJ3557981.1"/>
    </source>
</evidence>
<evidence type="ECO:0000259" key="6">
    <source>
        <dbReference type="PROSITE" id="PS50994"/>
    </source>
</evidence>
<dbReference type="GO" id="GO:0003723">
    <property type="term" value="F:RNA binding"/>
    <property type="evidence" value="ECO:0007669"/>
    <property type="project" value="UniProtKB-KW"/>
</dbReference>
<dbReference type="SUPFAM" id="SSF53098">
    <property type="entry name" value="Ribonuclease H-like"/>
    <property type="match status" value="1"/>
</dbReference>
<dbReference type="EMBL" id="JANPWZ010002537">
    <property type="protein sequence ID" value="KAJ3557981.1"/>
    <property type="molecule type" value="Genomic_DNA"/>
</dbReference>
<keyword evidence="2" id="KW-0645">Protease</keyword>
<dbReference type="GO" id="GO:0005634">
    <property type="term" value="C:nucleus"/>
    <property type="evidence" value="ECO:0007669"/>
    <property type="project" value="UniProtKB-ARBA"/>
</dbReference>
<feature type="compositionally biased region" description="Acidic residues" evidence="5">
    <location>
        <begin position="263"/>
        <end position="272"/>
    </location>
</feature>
<dbReference type="InterPro" id="IPR043502">
    <property type="entry name" value="DNA/RNA_pol_sf"/>
</dbReference>
<feature type="domain" description="Integrase catalytic" evidence="6">
    <location>
        <begin position="518"/>
        <end position="687"/>
    </location>
</feature>
<keyword evidence="2" id="KW-0378">Hydrolase</keyword>
<dbReference type="Pfam" id="PF13976">
    <property type="entry name" value="gag_pre-integrs"/>
    <property type="match status" value="1"/>
</dbReference>
<feature type="region of interest" description="Disordered" evidence="5">
    <location>
        <begin position="1529"/>
        <end position="1549"/>
    </location>
</feature>
<protein>
    <recommendedName>
        <fullName evidence="6">Integrase catalytic domain-containing protein</fullName>
    </recommendedName>
</protein>
<dbReference type="InterPro" id="IPR036397">
    <property type="entry name" value="RNaseH_sf"/>
</dbReference>
<dbReference type="Gene3D" id="3.30.420.10">
    <property type="entry name" value="Ribonuclease H-like superfamily/Ribonuclease H"/>
    <property type="match status" value="1"/>
</dbReference>
<dbReference type="Proteomes" id="UP001148614">
    <property type="component" value="Unassembled WGS sequence"/>
</dbReference>
<accession>A0A9W8N5Z6</accession>
<dbReference type="PROSITE" id="PS50994">
    <property type="entry name" value="INTEGRASE"/>
    <property type="match status" value="1"/>
</dbReference>
<comment type="subcellular location">
    <subcellularLocation>
        <location evidence="1">Mitochondrion</location>
    </subcellularLocation>
</comment>
<dbReference type="Pfam" id="PF07727">
    <property type="entry name" value="RVT_2"/>
    <property type="match status" value="1"/>
</dbReference>
<organism evidence="7 8">
    <name type="scientific">Xylaria arbuscula</name>
    <dbReference type="NCBI Taxonomy" id="114810"/>
    <lineage>
        <taxon>Eukaryota</taxon>
        <taxon>Fungi</taxon>
        <taxon>Dikarya</taxon>
        <taxon>Ascomycota</taxon>
        <taxon>Pezizomycotina</taxon>
        <taxon>Sordariomycetes</taxon>
        <taxon>Xylariomycetidae</taxon>
        <taxon>Xylariales</taxon>
        <taxon>Xylariaceae</taxon>
        <taxon>Xylaria</taxon>
    </lineage>
</organism>
<sequence length="1549" mass="177642">MTLSTAKTVFAKPEDFDQWERDCIAKARSLDLWEYLDPENRKAWPTEPQPPRYQDYPTRANIDEALTLVDLTTEGKASFTSDWNIYAQVDKKYMEHRRNVKEMTSWMQDTIAPNYRLAFLKPKEEIHQWYNNICKIGAAAQASIKWETRARYRAMVSKPLTKVPNLSVWVNNWEAIVGKGIEKGLIELESSETLVSDLEYTFKGVIPDWTTSYRMVNQTAIQADQLTYIDIAAALRQYALTCLSPPRSGRALKGAFPTYNTNEQEETDEDDQVQDKLDRSDPRRLRGRGQGRAGNRGRDLQRSIPKRPRANTQVCKACQGFHNLEKCWFLNFRRAKPGDMVIAGDSAVPILGYGEVDINVQGPKGPEVMRLPDVAYCEDFSTNIVSLKRLQQSGYWWDMKPTPSVLRRRRDDGIACRVQERFDQFVLEYLPLSLTKQAFYSRRERFSTYTERKPSRTDILKWHLRLGHAGPDSLRHLMQESLGAKIKKDSEAEIAMTDCDACAQAKLRRQVRRTERIRPSKPGIRIAIDFHDFEKTTYSNNSMMIATDRYSGYTWDHFFKNRQTESVIAAIERLIKHLWNRYQVKVEVIECDNEILKHEDGLEALRDTFPDYEITFEPSAANTQGQNGAAERSGGVIKDKARAMRLGSNLPKSLWPEIMKAAIYLYNRSPKHIYNWKTPYERFHTYFMLRDGLIGDRKPKQAHLKAYGCKAYTLDSSSQLKRDRLDRLDPKAWIGYLVGYDSTNIYRIWNPLNNRIESTRDVQFQEKSFYTGNPEDLQKDARELLPGTIEILLAKRDLQETQPETINEYPELDHEVYQNVAEDGVEEQGNSESEESVFRIRATGSEVTCEPDQLYTQAIFVPYPSPPESPTLSNLFTATIRKADLVVRPAEAALVAGKPRFEMKEDPFNLYTVVSARESCWEATFNSGRLCTAESFHGMPVSKAKKARMVNHPICHPDHQEMKRSSAGNAAFDAIKNLKIRDYKTVEQRLLTKKKVHRTELPPLPKTHRDLDTHPVGEGFRAAERLHLESHKEMASWSKVDQRIAYGKLTLDCMWVYVYKFNKHGYFIKCKARLVVRGDQQPYSSSEETYASTLAGRSFRTLMAIAAKFDLELKQYDAVNAFVNAKLDKEIYMRMPPGYRKSGTLLRLQKALYGLRESPLLWQKELTSTLSGLGYSPVPHEPCCYSKNGILVFIYVDDIVLAYQSGREASAIRLIRELKTKYQLTGGDDLQWFLGVEVIRDRQQKLIWLSQSSYIEKISKLSDSKEKKHPTPMKIQELLPYRGLATAKEIHAYQKKIGSIMYAAVITRPDIAFPASRLSRFNLNPSPEHHREADRTLDYLLQTQYYALEFGGGDDLIVASDSSFADNTIDRKSSQAYVMKLFGGVIGWRANKQDTVTTSTTEAELLALAQAAKEAMFVSRLIKELGVTLDSQQITLQCDNQQTIGLLKKEVSTLKTKLRHVDIHNHWLRQEVQRETLDVTYVPTGDMIADGLTKALPATKWAGFMTQLGLKDVKARILERKQKEITQEDLDSLEDGLSGGEVEAWKPRE</sequence>
<evidence type="ECO:0000256" key="3">
    <source>
        <dbReference type="ARBA" id="ARBA00022884"/>
    </source>
</evidence>